<evidence type="ECO:0000313" key="3">
    <source>
        <dbReference type="Proteomes" id="UP000243723"/>
    </source>
</evidence>
<evidence type="ECO:0000256" key="1">
    <source>
        <dbReference type="SAM" id="MobiDB-lite"/>
    </source>
</evidence>
<reference evidence="2 3" key="1">
    <citation type="submission" date="2017-05" db="EMBL/GenBank/DDBJ databases">
        <title>Draft genome sequence of Elsinoe australis.</title>
        <authorList>
            <person name="Cheng Q."/>
        </authorList>
    </citation>
    <scope>NUCLEOTIDE SEQUENCE [LARGE SCALE GENOMIC DNA]</scope>
    <source>
        <strain evidence="2 3">NL1</strain>
    </source>
</reference>
<dbReference type="STRING" id="40998.A0A2P8A1K3"/>
<comment type="caution">
    <text evidence="2">The sequence shown here is derived from an EMBL/GenBank/DDBJ whole genome shotgun (WGS) entry which is preliminary data.</text>
</comment>
<evidence type="ECO:0000313" key="2">
    <source>
        <dbReference type="EMBL" id="PSK54352.1"/>
    </source>
</evidence>
<protein>
    <submittedName>
        <fullName evidence="2">Uncharacterized protein</fullName>
    </submittedName>
</protein>
<dbReference type="EMBL" id="NHZQ01000083">
    <property type="protein sequence ID" value="PSK54352.1"/>
    <property type="molecule type" value="Genomic_DNA"/>
</dbReference>
<keyword evidence="3" id="KW-1185">Reference proteome</keyword>
<dbReference type="OrthoDB" id="5403747at2759"/>
<proteinExistence type="predicted"/>
<dbReference type="AlphaFoldDB" id="A0A2P8A1K3"/>
<sequence>MPPKAAAAAAAAAGTTGISLTTREQELMSFAFQCLEAEPKIDMKKFSDMAGFTNQGSASNAWRSIKTKIGLAVPTKKGSATPATPATGPGRKRTKKEFGEDEDTPSKKPRARKTKAKKEETDDEDAPGSPDDMADATSGAYVKAEDEEEAI</sequence>
<organism evidence="2 3">
    <name type="scientific">Elsinoe australis</name>
    <dbReference type="NCBI Taxonomy" id="40998"/>
    <lineage>
        <taxon>Eukaryota</taxon>
        <taxon>Fungi</taxon>
        <taxon>Dikarya</taxon>
        <taxon>Ascomycota</taxon>
        <taxon>Pezizomycotina</taxon>
        <taxon>Dothideomycetes</taxon>
        <taxon>Dothideomycetidae</taxon>
        <taxon>Myriangiales</taxon>
        <taxon>Elsinoaceae</taxon>
        <taxon>Elsinoe</taxon>
    </lineage>
</organism>
<feature type="compositionally biased region" description="Basic residues" evidence="1">
    <location>
        <begin position="107"/>
        <end position="116"/>
    </location>
</feature>
<gene>
    <name evidence="2" type="ORF">B9Z65_3471</name>
</gene>
<dbReference type="Proteomes" id="UP000243723">
    <property type="component" value="Unassembled WGS sequence"/>
</dbReference>
<name>A0A2P8A1K3_9PEZI</name>
<accession>A0A2P8A1K3</accession>
<feature type="region of interest" description="Disordered" evidence="1">
    <location>
        <begin position="70"/>
        <end position="151"/>
    </location>
</feature>